<dbReference type="PANTHER" id="PTHR43546">
    <property type="entry name" value="UPF0173 METAL-DEPENDENT HYDROLASE MJ1163-RELATED"/>
    <property type="match status" value="1"/>
</dbReference>
<dbReference type="InterPro" id="IPR036866">
    <property type="entry name" value="RibonucZ/Hydroxyglut_hydro"/>
</dbReference>
<dbReference type="Gene3D" id="3.60.15.10">
    <property type="entry name" value="Ribonuclease Z/Hydroxyacylglutathione hydrolase-like"/>
    <property type="match status" value="1"/>
</dbReference>
<dbReference type="SMART" id="SM00849">
    <property type="entry name" value="Lactamase_B"/>
    <property type="match status" value="1"/>
</dbReference>
<dbReference type="GO" id="GO:0016787">
    <property type="term" value="F:hydrolase activity"/>
    <property type="evidence" value="ECO:0007669"/>
    <property type="project" value="UniProtKB-KW"/>
</dbReference>
<dbReference type="RefSeq" id="WP_379013307.1">
    <property type="nucleotide sequence ID" value="NZ_JBHSDC010000012.1"/>
</dbReference>
<organism evidence="2 3">
    <name type="scientific">Parasediminibacterium paludis</name>
    <dbReference type="NCBI Taxonomy" id="908966"/>
    <lineage>
        <taxon>Bacteria</taxon>
        <taxon>Pseudomonadati</taxon>
        <taxon>Bacteroidota</taxon>
        <taxon>Chitinophagia</taxon>
        <taxon>Chitinophagales</taxon>
        <taxon>Chitinophagaceae</taxon>
        <taxon>Parasediminibacterium</taxon>
    </lineage>
</organism>
<feature type="domain" description="Metallo-beta-lactamase" evidence="1">
    <location>
        <begin position="7"/>
        <end position="190"/>
    </location>
</feature>
<reference evidence="3" key="1">
    <citation type="journal article" date="2019" name="Int. J. Syst. Evol. Microbiol.">
        <title>The Global Catalogue of Microorganisms (GCM) 10K type strain sequencing project: providing services to taxonomists for standard genome sequencing and annotation.</title>
        <authorList>
            <consortium name="The Broad Institute Genomics Platform"/>
            <consortium name="The Broad Institute Genome Sequencing Center for Infectious Disease"/>
            <person name="Wu L."/>
            <person name="Ma J."/>
        </authorList>
    </citation>
    <scope>NUCLEOTIDE SEQUENCE [LARGE SCALE GENOMIC DNA]</scope>
    <source>
        <strain evidence="3">CECT 8010</strain>
    </source>
</reference>
<dbReference type="InterPro" id="IPR050114">
    <property type="entry name" value="UPF0173_UPF0282_UlaG_hydrolase"/>
</dbReference>
<gene>
    <name evidence="2" type="ORF">ACFOW1_07470</name>
</gene>
<comment type="caution">
    <text evidence="2">The sequence shown here is derived from an EMBL/GenBank/DDBJ whole genome shotgun (WGS) entry which is preliminary data.</text>
</comment>
<dbReference type="EMBL" id="JBHSDC010000012">
    <property type="protein sequence ID" value="MFC4231724.1"/>
    <property type="molecule type" value="Genomic_DNA"/>
</dbReference>
<proteinExistence type="predicted"/>
<dbReference type="Proteomes" id="UP001595906">
    <property type="component" value="Unassembled WGS sequence"/>
</dbReference>
<evidence type="ECO:0000313" key="2">
    <source>
        <dbReference type="EMBL" id="MFC4231724.1"/>
    </source>
</evidence>
<dbReference type="Pfam" id="PF13483">
    <property type="entry name" value="Lactamase_B_3"/>
    <property type="match status" value="1"/>
</dbReference>
<evidence type="ECO:0000313" key="3">
    <source>
        <dbReference type="Proteomes" id="UP001595906"/>
    </source>
</evidence>
<accession>A0ABV8PVX5</accession>
<dbReference type="NCBIfam" id="NF001911">
    <property type="entry name" value="PRK00685.1"/>
    <property type="match status" value="1"/>
</dbReference>
<evidence type="ECO:0000259" key="1">
    <source>
        <dbReference type="SMART" id="SM00849"/>
    </source>
</evidence>
<keyword evidence="2" id="KW-0378">Hydrolase</keyword>
<protein>
    <submittedName>
        <fullName evidence="2">Metal-dependent hydrolase</fullName>
    </submittedName>
</protein>
<name>A0ABV8PVX5_9BACT</name>
<dbReference type="SUPFAM" id="SSF56281">
    <property type="entry name" value="Metallo-hydrolase/oxidoreductase"/>
    <property type="match status" value="1"/>
</dbReference>
<dbReference type="InterPro" id="IPR001279">
    <property type="entry name" value="Metallo-B-lactamas"/>
</dbReference>
<keyword evidence="3" id="KW-1185">Reference proteome</keyword>
<dbReference type="PANTHER" id="PTHR43546:SF3">
    <property type="entry name" value="UPF0173 METAL-DEPENDENT HYDROLASE MJ1163"/>
    <property type="match status" value="1"/>
</dbReference>
<sequence>MTLTYFGQSCFQVDVQGKKILFDPFISGNPLATNISADSIEADFIFVSHGHNDHVADLISIAQRTKATVVCAAEIAGWLGGKGVENVLMMNHGGYINFPFGKVRGVSAIHSSTMPDGASGGNPMGFVFSTPEGDFYYAGDTALTMDMQLIPLWANLKFSVMPIGGHFTMDAVDAIHATGFVKCDTVVGVHYDTFGYITIDKAQALADFEKAGKKLLLPAIGETISL</sequence>